<dbReference type="PIRSF" id="PIRSF005902">
    <property type="entry name" value="DNase_TatD"/>
    <property type="match status" value="1"/>
</dbReference>
<evidence type="ECO:0000256" key="1">
    <source>
        <dbReference type="ARBA" id="ARBA00022723"/>
    </source>
</evidence>
<evidence type="ECO:0000256" key="3">
    <source>
        <dbReference type="PIRSR" id="PIRSR005902-1"/>
    </source>
</evidence>
<feature type="binding site" evidence="3">
    <location>
        <position position="104"/>
    </location>
    <ligand>
        <name>a divalent metal cation</name>
        <dbReference type="ChEBI" id="CHEBI:60240"/>
        <label>1</label>
    </ligand>
</feature>
<dbReference type="GO" id="GO:0046872">
    <property type="term" value="F:metal ion binding"/>
    <property type="evidence" value="ECO:0007669"/>
    <property type="project" value="UniProtKB-KW"/>
</dbReference>
<dbReference type="CDD" id="cd01310">
    <property type="entry name" value="TatD_DNAse"/>
    <property type="match status" value="1"/>
</dbReference>
<proteinExistence type="predicted"/>
<reference evidence="4 5" key="1">
    <citation type="submission" date="2020-04" db="EMBL/GenBank/DDBJ databases">
        <authorList>
            <person name="Doyle D.A."/>
        </authorList>
    </citation>
    <scope>NUCLEOTIDE SEQUENCE [LARGE SCALE GENOMIC DNA]</scope>
    <source>
        <strain evidence="4 5">P21</strain>
    </source>
</reference>
<dbReference type="PANTHER" id="PTHR46124:SF2">
    <property type="entry name" value="D-AMINOACYL-TRNA DEACYLASE"/>
    <property type="match status" value="1"/>
</dbReference>
<dbReference type="Gene3D" id="3.20.20.140">
    <property type="entry name" value="Metal-dependent hydrolases"/>
    <property type="match status" value="1"/>
</dbReference>
<dbReference type="InterPro" id="IPR018228">
    <property type="entry name" value="DNase_TatD-rel_CS"/>
</dbReference>
<feature type="binding site" evidence="3">
    <location>
        <position position="214"/>
    </location>
    <ligand>
        <name>a divalent metal cation</name>
        <dbReference type="ChEBI" id="CHEBI:60240"/>
        <label>1</label>
    </ligand>
</feature>
<evidence type="ECO:0000313" key="5">
    <source>
        <dbReference type="Proteomes" id="UP000537131"/>
    </source>
</evidence>
<dbReference type="GO" id="GO:0004536">
    <property type="term" value="F:DNA nuclease activity"/>
    <property type="evidence" value="ECO:0007669"/>
    <property type="project" value="InterPro"/>
</dbReference>
<keyword evidence="1 3" id="KW-0479">Metal-binding</keyword>
<reference evidence="4 5" key="2">
    <citation type="submission" date="2020-06" db="EMBL/GenBank/DDBJ databases">
        <title>Complete Genome Sequence of Clostridium muelleri sp. nov. P21T, an Acid-Alcohol Producing Acetogen Isolated from Old Hay.</title>
        <authorList>
            <person name="Duncan K.E."/>
            <person name="Tanner R.S."/>
        </authorList>
    </citation>
    <scope>NUCLEOTIDE SEQUENCE [LARGE SCALE GENOMIC DNA]</scope>
    <source>
        <strain evidence="4 5">P21</strain>
    </source>
</reference>
<dbReference type="EMBL" id="JABBNI010000006">
    <property type="protein sequence ID" value="NMM61613.1"/>
    <property type="molecule type" value="Genomic_DNA"/>
</dbReference>
<name>A0A7Y0EDX9_9CLOT</name>
<organism evidence="4 5">
    <name type="scientific">Clostridium muellerianum</name>
    <dbReference type="NCBI Taxonomy" id="2716538"/>
    <lineage>
        <taxon>Bacteria</taxon>
        <taxon>Bacillati</taxon>
        <taxon>Bacillota</taxon>
        <taxon>Clostridia</taxon>
        <taxon>Eubacteriales</taxon>
        <taxon>Clostridiaceae</taxon>
        <taxon>Clostridium</taxon>
    </lineage>
</organism>
<evidence type="ECO:0000313" key="4">
    <source>
        <dbReference type="EMBL" id="NMM61613.1"/>
    </source>
</evidence>
<protein>
    <submittedName>
        <fullName evidence="4">TatD family hydrolase</fullName>
    </submittedName>
</protein>
<dbReference type="NCBIfam" id="TIGR00010">
    <property type="entry name" value="YchF/TatD family DNA exonuclease"/>
    <property type="match status" value="1"/>
</dbReference>
<dbReference type="SUPFAM" id="SSF51556">
    <property type="entry name" value="Metallo-dependent hydrolases"/>
    <property type="match status" value="1"/>
</dbReference>
<dbReference type="InterPro" id="IPR015991">
    <property type="entry name" value="TatD/YcfH-like"/>
</dbReference>
<feature type="binding site" evidence="3">
    <location>
        <position position="20"/>
    </location>
    <ligand>
        <name>a divalent metal cation</name>
        <dbReference type="ChEBI" id="CHEBI:60240"/>
        <label>1</label>
    </ligand>
</feature>
<gene>
    <name evidence="4" type="ORF">HBE96_02665</name>
</gene>
<accession>A0A7Y0EDX9</accession>
<feature type="binding site" evidence="3">
    <location>
        <position position="18"/>
    </location>
    <ligand>
        <name>a divalent metal cation</name>
        <dbReference type="ChEBI" id="CHEBI:60240"/>
        <label>1</label>
    </ligand>
</feature>
<dbReference type="PANTHER" id="PTHR46124">
    <property type="entry name" value="D-AMINOACYL-TRNA DEACYLASE"/>
    <property type="match status" value="1"/>
</dbReference>
<feature type="binding site" evidence="3">
    <location>
        <position position="141"/>
    </location>
    <ligand>
        <name>a divalent metal cation</name>
        <dbReference type="ChEBI" id="CHEBI:60240"/>
        <label>2</label>
    </ligand>
</feature>
<dbReference type="PROSITE" id="PS01091">
    <property type="entry name" value="TATD_3"/>
    <property type="match status" value="1"/>
</dbReference>
<feature type="binding site" evidence="3">
    <location>
        <position position="164"/>
    </location>
    <ligand>
        <name>a divalent metal cation</name>
        <dbReference type="ChEBI" id="CHEBI:60240"/>
        <label>2</label>
    </ligand>
</feature>
<comment type="caution">
    <text evidence="4">The sequence shown here is derived from an EMBL/GenBank/DDBJ whole genome shotgun (WGS) entry which is preliminary data.</text>
</comment>
<dbReference type="Proteomes" id="UP000537131">
    <property type="component" value="Unassembled WGS sequence"/>
</dbReference>
<evidence type="ECO:0000256" key="2">
    <source>
        <dbReference type="ARBA" id="ARBA00022801"/>
    </source>
</evidence>
<dbReference type="GO" id="GO:0016788">
    <property type="term" value="F:hydrolase activity, acting on ester bonds"/>
    <property type="evidence" value="ECO:0007669"/>
    <property type="project" value="InterPro"/>
</dbReference>
<dbReference type="AlphaFoldDB" id="A0A7Y0EDX9"/>
<dbReference type="RefSeq" id="WP_169296220.1">
    <property type="nucleotide sequence ID" value="NZ_JABBNI010000006.1"/>
</dbReference>
<sequence>MDNSVELTNKKIRIFDAHAHYDDEQFDEDRQSIIKELRQNEIVGVLNCGASIEGSRASVVLADKYESFYAAVGIHPEYADKLTEKTIFELKQLAKNIKVKAIGEIGLDYYYEENPDREIQRNAFIKQIELARELKLPVIIHDRDAHKDTLDIIKSFPEVKGEIHCFSGSVEFARECLKLGYYIGFTGVVTFKNAKKVIDVVKEIPLDRILVETDCPYMAPVPFRGKRNRSEYIACIIEKIAEIKGISSEEVSSKTISNIQRLLNIV</sequence>
<dbReference type="InterPro" id="IPR032466">
    <property type="entry name" value="Metal_Hydrolase"/>
</dbReference>
<dbReference type="InterPro" id="IPR001130">
    <property type="entry name" value="TatD-like"/>
</dbReference>
<dbReference type="Pfam" id="PF01026">
    <property type="entry name" value="TatD_DNase"/>
    <property type="match status" value="1"/>
</dbReference>
<dbReference type="FunFam" id="3.20.20.140:FF:000005">
    <property type="entry name" value="TatD family hydrolase"/>
    <property type="match status" value="1"/>
</dbReference>
<keyword evidence="2 4" id="KW-0378">Hydrolase</keyword>
<keyword evidence="5" id="KW-1185">Reference proteome</keyword>